<dbReference type="GeneID" id="125178234"/>
<gene>
    <name evidence="3" type="primary">LOC125178234</name>
</gene>
<dbReference type="AlphaFoldDB" id="A0A979FKE4"/>
<proteinExistence type="predicted"/>
<keyword evidence="1" id="KW-0812">Transmembrane</keyword>
<dbReference type="KEGG" id="hazt:125178234"/>
<dbReference type="RefSeq" id="XP_047737461.1">
    <property type="nucleotide sequence ID" value="XM_047881505.1"/>
</dbReference>
<dbReference type="OrthoDB" id="10644966at2759"/>
<feature type="transmembrane region" description="Helical" evidence="1">
    <location>
        <begin position="97"/>
        <end position="119"/>
    </location>
</feature>
<protein>
    <submittedName>
        <fullName evidence="3">Uncharacterized protein LOC125178234</fullName>
    </submittedName>
</protein>
<dbReference type="Proteomes" id="UP000694843">
    <property type="component" value="Unplaced"/>
</dbReference>
<evidence type="ECO:0000313" key="2">
    <source>
        <dbReference type="Proteomes" id="UP000694843"/>
    </source>
</evidence>
<evidence type="ECO:0000256" key="1">
    <source>
        <dbReference type="SAM" id="Phobius"/>
    </source>
</evidence>
<organism evidence="2 3">
    <name type="scientific">Hyalella azteca</name>
    <name type="common">Amphipod</name>
    <dbReference type="NCBI Taxonomy" id="294128"/>
    <lineage>
        <taxon>Eukaryota</taxon>
        <taxon>Metazoa</taxon>
        <taxon>Ecdysozoa</taxon>
        <taxon>Arthropoda</taxon>
        <taxon>Crustacea</taxon>
        <taxon>Multicrustacea</taxon>
        <taxon>Malacostraca</taxon>
        <taxon>Eumalacostraca</taxon>
        <taxon>Peracarida</taxon>
        <taxon>Amphipoda</taxon>
        <taxon>Senticaudata</taxon>
        <taxon>Talitrida</taxon>
        <taxon>Talitroidea</taxon>
        <taxon>Hyalellidae</taxon>
        <taxon>Hyalella</taxon>
    </lineage>
</organism>
<sequence length="222" mass="23522">MGMKKIQQNCTRARSAVEDHYHWLWFQCPAITQCLGPTVVVPVSRHNSVPGPHRTTTTGCGASDHYHKLWCQCGGDAGAVPREARLRAAIARLQEGVAAIGVAYVACVVCVFLATLLLLLCRAGYGAQGFMSLVTCACVDQSSPALSSRRRRRPAASSVLQRDETLVGVAGDPEPTRRTVATLRVPGQPNAARPCKVAAPVRALLGGSEGLGNPRGDERGVG</sequence>
<keyword evidence="2" id="KW-1185">Reference proteome</keyword>
<accession>A0A979FKE4</accession>
<keyword evidence="1" id="KW-0472">Membrane</keyword>
<keyword evidence="1" id="KW-1133">Transmembrane helix</keyword>
<reference evidence="3" key="1">
    <citation type="submission" date="2025-08" db="UniProtKB">
        <authorList>
            <consortium name="RefSeq"/>
        </authorList>
    </citation>
    <scope>IDENTIFICATION</scope>
    <source>
        <tissue evidence="3">Whole organism</tissue>
    </source>
</reference>
<evidence type="ECO:0000313" key="3">
    <source>
        <dbReference type="RefSeq" id="XP_047737461.1"/>
    </source>
</evidence>
<name>A0A979FKE4_HYAAZ</name>